<dbReference type="Proteomes" id="UP000189857">
    <property type="component" value="Unassembled WGS sequence"/>
</dbReference>
<feature type="domain" description="Prephenate/arogenate dehydrogenase" evidence="4">
    <location>
        <begin position="37"/>
        <end position="314"/>
    </location>
</feature>
<comment type="similarity">
    <text evidence="1">Belongs to the prephenate/arogenate dehydrogenase family.</text>
</comment>
<name>A0A1T4N0W9_9FIRM</name>
<dbReference type="AlphaFoldDB" id="A0A1T4N0W9"/>
<evidence type="ECO:0000313" key="6">
    <source>
        <dbReference type="Proteomes" id="UP000189857"/>
    </source>
</evidence>
<evidence type="ECO:0000256" key="1">
    <source>
        <dbReference type="ARBA" id="ARBA00007964"/>
    </source>
</evidence>
<dbReference type="Gene3D" id="1.10.3660.10">
    <property type="entry name" value="6-phosphogluconate dehydrogenase C-terminal like domain"/>
    <property type="match status" value="1"/>
</dbReference>
<dbReference type="InterPro" id="IPR008927">
    <property type="entry name" value="6-PGluconate_DH-like_C_sf"/>
</dbReference>
<dbReference type="OrthoDB" id="9802008at2"/>
<gene>
    <name evidence="5" type="ORF">SAMN02745110_01403</name>
</gene>
<evidence type="ECO:0000256" key="3">
    <source>
        <dbReference type="ARBA" id="ARBA00029440"/>
    </source>
</evidence>
<dbReference type="PANTHER" id="PTHR21363">
    <property type="entry name" value="PREPHENATE DEHYDROGENASE"/>
    <property type="match status" value="1"/>
</dbReference>
<dbReference type="GO" id="GO:0070403">
    <property type="term" value="F:NAD+ binding"/>
    <property type="evidence" value="ECO:0007669"/>
    <property type="project" value="InterPro"/>
</dbReference>
<evidence type="ECO:0000313" key="5">
    <source>
        <dbReference type="EMBL" id="SJZ72645.1"/>
    </source>
</evidence>
<dbReference type="GO" id="GO:0006571">
    <property type="term" value="P:tyrosine biosynthetic process"/>
    <property type="evidence" value="ECO:0007669"/>
    <property type="project" value="InterPro"/>
</dbReference>
<dbReference type="GO" id="GO:0008977">
    <property type="term" value="F:prephenate dehydrogenase (NAD+) activity"/>
    <property type="evidence" value="ECO:0007669"/>
    <property type="project" value="InterPro"/>
</dbReference>
<organism evidence="5 6">
    <name type="scientific">Eubacterium ruminantium</name>
    <dbReference type="NCBI Taxonomy" id="42322"/>
    <lineage>
        <taxon>Bacteria</taxon>
        <taxon>Bacillati</taxon>
        <taxon>Bacillota</taxon>
        <taxon>Clostridia</taxon>
        <taxon>Eubacteriales</taxon>
        <taxon>Eubacteriaceae</taxon>
        <taxon>Eubacterium</taxon>
    </lineage>
</organism>
<dbReference type="Gene3D" id="3.40.50.720">
    <property type="entry name" value="NAD(P)-binding Rossmann-like Domain"/>
    <property type="match status" value="1"/>
</dbReference>
<dbReference type="GO" id="GO:0004665">
    <property type="term" value="F:prephenate dehydrogenase (NADP+) activity"/>
    <property type="evidence" value="ECO:0007669"/>
    <property type="project" value="InterPro"/>
</dbReference>
<dbReference type="SUPFAM" id="SSF48179">
    <property type="entry name" value="6-phosphogluconate dehydrogenase C-terminal domain-like"/>
    <property type="match status" value="1"/>
</dbReference>
<dbReference type="RefSeq" id="WP_078787242.1">
    <property type="nucleotide sequence ID" value="NZ_FMTO01000007.1"/>
</dbReference>
<comment type="pathway">
    <text evidence="3">Amino-acid biosynthesis.</text>
</comment>
<dbReference type="Pfam" id="PF02153">
    <property type="entry name" value="PDH_N"/>
    <property type="match status" value="1"/>
</dbReference>
<evidence type="ECO:0000256" key="2">
    <source>
        <dbReference type="ARBA" id="ARBA00023002"/>
    </source>
</evidence>
<keyword evidence="6" id="KW-1185">Reference proteome</keyword>
<dbReference type="PROSITE" id="PS51176">
    <property type="entry name" value="PDH_ADH"/>
    <property type="match status" value="1"/>
</dbReference>
<dbReference type="InterPro" id="IPR046826">
    <property type="entry name" value="PDH_N"/>
</dbReference>
<sequence>MENFFSVTDHKDISNLIINSDISNNERLKIFEETGIKTIGVIGLGLIGASYAKAFKKYTKCRILAYNRTFATTEKAISDGVVDAPLDESNLSECDLIIPSLYPDAIIDYVKENASNFKKGAIIIDAGGLKRKICRELYPIAKANGVTFVGGHPMAGKRYSGYDYSTEDLFIGSSMIVVPEDINDSGLMTLLAKVFLPCGISMLTVTTPEKHDKMIAFTSEMPHIISNSFIKSPTAKEHTGFSAGSYKDLTRVAWLNETMWTEIFLENRDNIITELDYMIKYLSEYKNALANNDDKELWKLLHEGKVAKEEVDGI</sequence>
<dbReference type="SUPFAM" id="SSF51735">
    <property type="entry name" value="NAD(P)-binding Rossmann-fold domains"/>
    <property type="match status" value="1"/>
</dbReference>
<dbReference type="InterPro" id="IPR036291">
    <property type="entry name" value="NAD(P)-bd_dom_sf"/>
</dbReference>
<keyword evidence="2" id="KW-0560">Oxidoreductase</keyword>
<dbReference type="InterPro" id="IPR046825">
    <property type="entry name" value="PDH_C"/>
</dbReference>
<proteinExistence type="inferred from homology"/>
<evidence type="ECO:0000259" key="4">
    <source>
        <dbReference type="PROSITE" id="PS51176"/>
    </source>
</evidence>
<dbReference type="InterPro" id="IPR003099">
    <property type="entry name" value="Prephen_DH"/>
</dbReference>
<reference evidence="5 6" key="1">
    <citation type="submission" date="2017-02" db="EMBL/GenBank/DDBJ databases">
        <authorList>
            <person name="Peterson S.W."/>
        </authorList>
    </citation>
    <scope>NUCLEOTIDE SEQUENCE [LARGE SCALE GENOMIC DNA]</scope>
    <source>
        <strain evidence="5 6">ATCC 17233</strain>
    </source>
</reference>
<accession>A0A1T4N0W9</accession>
<protein>
    <submittedName>
        <fullName evidence="5">Prephenate dehydrogenase</fullName>
    </submittedName>
</protein>
<dbReference type="InterPro" id="IPR050812">
    <property type="entry name" value="Preph/Arog_dehydrog"/>
</dbReference>
<dbReference type="PANTHER" id="PTHR21363:SF0">
    <property type="entry name" value="PREPHENATE DEHYDROGENASE [NADP(+)]"/>
    <property type="match status" value="1"/>
</dbReference>
<dbReference type="EMBL" id="FUXA01000008">
    <property type="protein sequence ID" value="SJZ72645.1"/>
    <property type="molecule type" value="Genomic_DNA"/>
</dbReference>
<dbReference type="Pfam" id="PF20463">
    <property type="entry name" value="PDH_C"/>
    <property type="match status" value="1"/>
</dbReference>